<feature type="domain" description="HpcH/HpaI aldolase/citrate lyase" evidence="4">
    <location>
        <begin position="41"/>
        <end position="236"/>
    </location>
</feature>
<dbReference type="EMBL" id="SIRE01000015">
    <property type="protein sequence ID" value="TBL76073.1"/>
    <property type="molecule type" value="Genomic_DNA"/>
</dbReference>
<evidence type="ECO:0000313" key="5">
    <source>
        <dbReference type="EMBL" id="TBL76073.1"/>
    </source>
</evidence>
<organism evidence="5 6">
    <name type="scientific">Paenibacillus thalictri</name>
    <dbReference type="NCBI Taxonomy" id="2527873"/>
    <lineage>
        <taxon>Bacteria</taxon>
        <taxon>Bacillati</taxon>
        <taxon>Bacillota</taxon>
        <taxon>Bacilli</taxon>
        <taxon>Bacillales</taxon>
        <taxon>Paenibacillaceae</taxon>
        <taxon>Paenibacillus</taxon>
    </lineage>
</organism>
<sequence length="288" mass="31942">MSCIMRKWWATSRCIIWMCLHRRGMNMRPEPFKKRLAAGSQVGTFVKIDSPEVIELLGLAGFDFIVIDMEHTTLDFAQVERMVRVADLHGMNSIVRVPDASRMSILRAMDLGSAGVQVPQVYSADEVRDIVDKAKYPPQGSRGLTYAHRAAGFGHTPLNYTADQNEATTVVVHVETENAYVQLRELCAVKGLDVVFIGPLDLSVCLGITGTDYIQGELAAPVRSILDTCRTAGKMAGIAVANAAQYKFALEQRIPYIVWASDVAIFKQALDGMMQTKHKVELEYTEEN</sequence>
<evidence type="ECO:0000256" key="3">
    <source>
        <dbReference type="ARBA" id="ARBA00023239"/>
    </source>
</evidence>
<keyword evidence="3" id="KW-0456">Lyase</keyword>
<dbReference type="PANTHER" id="PTHR30502">
    <property type="entry name" value="2-KETO-3-DEOXY-L-RHAMNONATE ALDOLASE"/>
    <property type="match status" value="1"/>
</dbReference>
<protein>
    <recommendedName>
        <fullName evidence="4">HpcH/HpaI aldolase/citrate lyase domain-containing protein</fullName>
    </recommendedName>
</protein>
<accession>A0A4Q9DNM3</accession>
<evidence type="ECO:0000313" key="6">
    <source>
        <dbReference type="Proteomes" id="UP000293142"/>
    </source>
</evidence>
<dbReference type="Pfam" id="PF03328">
    <property type="entry name" value="HpcH_HpaI"/>
    <property type="match status" value="1"/>
</dbReference>
<dbReference type="InterPro" id="IPR040442">
    <property type="entry name" value="Pyrv_kinase-like_dom_sf"/>
</dbReference>
<dbReference type="AlphaFoldDB" id="A0A4Q9DNM3"/>
<dbReference type="InterPro" id="IPR005000">
    <property type="entry name" value="Aldolase/citrate-lyase_domain"/>
</dbReference>
<evidence type="ECO:0000259" key="4">
    <source>
        <dbReference type="Pfam" id="PF03328"/>
    </source>
</evidence>
<keyword evidence="6" id="KW-1185">Reference proteome</keyword>
<keyword evidence="2" id="KW-0479">Metal-binding</keyword>
<dbReference type="PANTHER" id="PTHR30502:SF0">
    <property type="entry name" value="PHOSPHOENOLPYRUVATE CARBOXYLASE FAMILY PROTEIN"/>
    <property type="match status" value="1"/>
</dbReference>
<dbReference type="GO" id="GO:0046872">
    <property type="term" value="F:metal ion binding"/>
    <property type="evidence" value="ECO:0007669"/>
    <property type="project" value="UniProtKB-KW"/>
</dbReference>
<name>A0A4Q9DNM3_9BACL</name>
<evidence type="ECO:0000256" key="1">
    <source>
        <dbReference type="ARBA" id="ARBA00005568"/>
    </source>
</evidence>
<dbReference type="OrthoDB" id="86160at2"/>
<dbReference type="InterPro" id="IPR015813">
    <property type="entry name" value="Pyrv/PenolPyrv_kinase-like_dom"/>
</dbReference>
<dbReference type="InterPro" id="IPR050251">
    <property type="entry name" value="HpcH-HpaI_aldolase"/>
</dbReference>
<evidence type="ECO:0000256" key="2">
    <source>
        <dbReference type="ARBA" id="ARBA00022723"/>
    </source>
</evidence>
<proteinExistence type="inferred from homology"/>
<comment type="similarity">
    <text evidence="1">Belongs to the HpcH/HpaI aldolase family.</text>
</comment>
<dbReference type="SUPFAM" id="SSF51621">
    <property type="entry name" value="Phosphoenolpyruvate/pyruvate domain"/>
    <property type="match status" value="1"/>
</dbReference>
<gene>
    <name evidence="5" type="ORF">EYB31_21235</name>
</gene>
<comment type="caution">
    <text evidence="5">The sequence shown here is derived from an EMBL/GenBank/DDBJ whole genome shotgun (WGS) entry which is preliminary data.</text>
</comment>
<dbReference type="GO" id="GO:0016832">
    <property type="term" value="F:aldehyde-lyase activity"/>
    <property type="evidence" value="ECO:0007669"/>
    <property type="project" value="TreeGrafter"/>
</dbReference>
<dbReference type="Gene3D" id="3.20.20.60">
    <property type="entry name" value="Phosphoenolpyruvate-binding domains"/>
    <property type="match status" value="1"/>
</dbReference>
<dbReference type="GO" id="GO:0005737">
    <property type="term" value="C:cytoplasm"/>
    <property type="evidence" value="ECO:0007669"/>
    <property type="project" value="TreeGrafter"/>
</dbReference>
<dbReference type="Proteomes" id="UP000293142">
    <property type="component" value="Unassembled WGS sequence"/>
</dbReference>
<reference evidence="5 6" key="1">
    <citation type="submission" date="2019-02" db="EMBL/GenBank/DDBJ databases">
        <title>Paenibacillus sp. nov., isolated from surface-sterilized tissue of Thalictrum simplex L.</title>
        <authorList>
            <person name="Tuo L."/>
        </authorList>
    </citation>
    <scope>NUCLEOTIDE SEQUENCE [LARGE SCALE GENOMIC DNA]</scope>
    <source>
        <strain evidence="5 6">N2SHLJ1</strain>
    </source>
</reference>